<organism evidence="3 4">
    <name type="scientific">Folsomia candida</name>
    <name type="common">Springtail</name>
    <dbReference type="NCBI Taxonomy" id="158441"/>
    <lineage>
        <taxon>Eukaryota</taxon>
        <taxon>Metazoa</taxon>
        <taxon>Ecdysozoa</taxon>
        <taxon>Arthropoda</taxon>
        <taxon>Hexapoda</taxon>
        <taxon>Collembola</taxon>
        <taxon>Entomobryomorpha</taxon>
        <taxon>Isotomoidea</taxon>
        <taxon>Isotomidae</taxon>
        <taxon>Proisotominae</taxon>
        <taxon>Folsomia</taxon>
    </lineage>
</organism>
<feature type="domain" description="Aminopeptidase N-like N-terminal" evidence="2">
    <location>
        <begin position="91"/>
        <end position="202"/>
    </location>
</feature>
<dbReference type="STRING" id="158441.A0A226ED13"/>
<dbReference type="GO" id="GO:0005615">
    <property type="term" value="C:extracellular space"/>
    <property type="evidence" value="ECO:0007669"/>
    <property type="project" value="TreeGrafter"/>
</dbReference>
<keyword evidence="1" id="KW-1133">Transmembrane helix</keyword>
<sequence>MDDPTKGNKSKLPRGECRLSLAAGFGLVLLAVGVVVTAVLVTSHLTSCANGGPLSKKIGPAKAVKVVDVRLPTHLKPLYYKVDLIPYVEEAKNFTIDGKYDIARDFYTVTIPKSLEVGKLYRIFIPFSSLIADSLGGFYKSSYKDVGSNATRYLGTTFFEPIDARRAFPCFDEPQLKAKFEISLARRVNMSSISNMKKLNRTEPV</sequence>
<protein>
    <submittedName>
        <fullName evidence="3">Aminopeptidase 1</fullName>
    </submittedName>
</protein>
<dbReference type="GO" id="GO:0070006">
    <property type="term" value="F:metalloaminopeptidase activity"/>
    <property type="evidence" value="ECO:0007669"/>
    <property type="project" value="TreeGrafter"/>
</dbReference>
<dbReference type="InterPro" id="IPR045357">
    <property type="entry name" value="Aminopeptidase_N-like_N"/>
</dbReference>
<dbReference type="GO" id="GO:0006508">
    <property type="term" value="P:proteolysis"/>
    <property type="evidence" value="ECO:0007669"/>
    <property type="project" value="TreeGrafter"/>
</dbReference>
<comment type="caution">
    <text evidence="3">The sequence shown here is derived from an EMBL/GenBank/DDBJ whole genome shotgun (WGS) entry which is preliminary data.</text>
</comment>
<dbReference type="OrthoDB" id="510539at2759"/>
<dbReference type="GO" id="GO:0005737">
    <property type="term" value="C:cytoplasm"/>
    <property type="evidence" value="ECO:0007669"/>
    <property type="project" value="TreeGrafter"/>
</dbReference>
<keyword evidence="3" id="KW-0645">Protease</keyword>
<dbReference type="InterPro" id="IPR042097">
    <property type="entry name" value="Aminopeptidase_N-like_N_sf"/>
</dbReference>
<evidence type="ECO:0000259" key="2">
    <source>
        <dbReference type="Pfam" id="PF17900"/>
    </source>
</evidence>
<keyword evidence="1" id="KW-0472">Membrane</keyword>
<dbReference type="EMBL" id="LNIX01000004">
    <property type="protein sequence ID" value="OXA55300.1"/>
    <property type="molecule type" value="Genomic_DNA"/>
</dbReference>
<dbReference type="PANTHER" id="PTHR11533">
    <property type="entry name" value="PROTEASE M1 ZINC METALLOPROTEASE"/>
    <property type="match status" value="1"/>
</dbReference>
<dbReference type="GO" id="GO:0008270">
    <property type="term" value="F:zinc ion binding"/>
    <property type="evidence" value="ECO:0007669"/>
    <property type="project" value="TreeGrafter"/>
</dbReference>
<keyword evidence="4" id="KW-1185">Reference proteome</keyword>
<reference evidence="3 4" key="1">
    <citation type="submission" date="2015-12" db="EMBL/GenBank/DDBJ databases">
        <title>The genome of Folsomia candida.</title>
        <authorList>
            <person name="Faddeeva A."/>
            <person name="Derks M.F."/>
            <person name="Anvar Y."/>
            <person name="Smit S."/>
            <person name="Van Straalen N."/>
            <person name="Roelofs D."/>
        </authorList>
    </citation>
    <scope>NUCLEOTIDE SEQUENCE [LARGE SCALE GENOMIC DNA]</scope>
    <source>
        <strain evidence="3 4">VU population</strain>
        <tissue evidence="3">Whole body</tissue>
    </source>
</reference>
<dbReference type="SUPFAM" id="SSF63737">
    <property type="entry name" value="Leukotriene A4 hydrolase N-terminal domain"/>
    <property type="match status" value="1"/>
</dbReference>
<dbReference type="InterPro" id="IPR050344">
    <property type="entry name" value="Peptidase_M1_aminopeptidases"/>
</dbReference>
<dbReference type="PANTHER" id="PTHR11533:SF294">
    <property type="entry name" value="THYROTROPIN-RELEASING HORMONE-DEGRADING ECTOENZYME"/>
    <property type="match status" value="1"/>
</dbReference>
<proteinExistence type="predicted"/>
<dbReference type="GO" id="GO:0016020">
    <property type="term" value="C:membrane"/>
    <property type="evidence" value="ECO:0007669"/>
    <property type="project" value="TreeGrafter"/>
</dbReference>
<keyword evidence="1" id="KW-0812">Transmembrane</keyword>
<keyword evidence="3" id="KW-0031">Aminopeptidase</keyword>
<dbReference type="GO" id="GO:0042277">
    <property type="term" value="F:peptide binding"/>
    <property type="evidence" value="ECO:0007669"/>
    <property type="project" value="TreeGrafter"/>
</dbReference>
<dbReference type="AlphaFoldDB" id="A0A226ED13"/>
<dbReference type="Pfam" id="PF17900">
    <property type="entry name" value="Peptidase_M1_N"/>
    <property type="match status" value="1"/>
</dbReference>
<keyword evidence="3" id="KW-0378">Hydrolase</keyword>
<evidence type="ECO:0000256" key="1">
    <source>
        <dbReference type="SAM" id="Phobius"/>
    </source>
</evidence>
<accession>A0A226ED13</accession>
<dbReference type="Proteomes" id="UP000198287">
    <property type="component" value="Unassembled WGS sequence"/>
</dbReference>
<name>A0A226ED13_FOLCA</name>
<feature type="transmembrane region" description="Helical" evidence="1">
    <location>
        <begin position="21"/>
        <end position="41"/>
    </location>
</feature>
<gene>
    <name evidence="3" type="ORF">Fcan01_08763</name>
</gene>
<dbReference type="GO" id="GO:0043171">
    <property type="term" value="P:peptide catabolic process"/>
    <property type="evidence" value="ECO:0007669"/>
    <property type="project" value="TreeGrafter"/>
</dbReference>
<dbReference type="Gene3D" id="2.60.40.1730">
    <property type="entry name" value="tricorn interacting facor f3 domain"/>
    <property type="match status" value="1"/>
</dbReference>
<evidence type="ECO:0000313" key="3">
    <source>
        <dbReference type="EMBL" id="OXA55300.1"/>
    </source>
</evidence>
<evidence type="ECO:0000313" key="4">
    <source>
        <dbReference type="Proteomes" id="UP000198287"/>
    </source>
</evidence>